<feature type="chain" id="PRO_5026984033" description="Esterase/lipase superfamily enzyme" evidence="1">
    <location>
        <begin position="19"/>
        <end position="389"/>
    </location>
</feature>
<evidence type="ECO:0000313" key="3">
    <source>
        <dbReference type="Proteomes" id="UP000436822"/>
    </source>
</evidence>
<evidence type="ECO:0000256" key="1">
    <source>
        <dbReference type="SAM" id="SignalP"/>
    </source>
</evidence>
<feature type="signal peptide" evidence="1">
    <location>
        <begin position="1"/>
        <end position="18"/>
    </location>
</feature>
<evidence type="ECO:0000313" key="2">
    <source>
        <dbReference type="EMBL" id="GFE66016.1"/>
    </source>
</evidence>
<keyword evidence="3" id="KW-1185">Reference proteome</keyword>
<reference evidence="2 3" key="1">
    <citation type="submission" date="2019-12" db="EMBL/GenBank/DDBJ databases">
        <title>Litoreibacter badius sp. nov., a novel bacteriochlorophyll a-containing bacterium in the genus Litoreibacter.</title>
        <authorList>
            <person name="Kanamuro M."/>
            <person name="Takabe Y."/>
            <person name="Mori K."/>
            <person name="Takaichi S."/>
            <person name="Hanada S."/>
        </authorList>
    </citation>
    <scope>NUCLEOTIDE SEQUENCE [LARGE SCALE GENOMIC DNA]</scope>
    <source>
        <strain evidence="2 3">K6</strain>
    </source>
</reference>
<evidence type="ECO:0008006" key="4">
    <source>
        <dbReference type="Google" id="ProtNLM"/>
    </source>
</evidence>
<protein>
    <recommendedName>
        <fullName evidence="4">Esterase/lipase superfamily enzyme</fullName>
    </recommendedName>
</protein>
<dbReference type="PANTHER" id="PTHR36513:SF1">
    <property type="entry name" value="TRANSMEMBRANE PROTEIN"/>
    <property type="match status" value="1"/>
</dbReference>
<dbReference type="RefSeq" id="WP_159808636.1">
    <property type="nucleotide sequence ID" value="NZ_BLJE01000003.1"/>
</dbReference>
<dbReference type="InterPro" id="IPR010297">
    <property type="entry name" value="DUF900_hydrolase"/>
</dbReference>
<dbReference type="AlphaFoldDB" id="A0A6N6JIB6"/>
<dbReference type="PANTHER" id="PTHR36513">
    <property type="entry name" value="ABC TRANSMEMBRANE TYPE-1 DOMAIN-CONTAINING PROTEIN"/>
    <property type="match status" value="1"/>
</dbReference>
<keyword evidence="1" id="KW-0732">Signal</keyword>
<name>A0A6N6JIB6_9RHOB</name>
<comment type="caution">
    <text evidence="2">The sequence shown here is derived from an EMBL/GenBank/DDBJ whole genome shotgun (WGS) entry which is preliminary data.</text>
</comment>
<dbReference type="InterPro" id="IPR014586">
    <property type="entry name" value="UCP033909"/>
</dbReference>
<organism evidence="2 3">
    <name type="scientific">Litoreibacter roseus</name>
    <dbReference type="NCBI Taxonomy" id="2601869"/>
    <lineage>
        <taxon>Bacteria</taxon>
        <taxon>Pseudomonadati</taxon>
        <taxon>Pseudomonadota</taxon>
        <taxon>Alphaproteobacteria</taxon>
        <taxon>Rhodobacterales</taxon>
        <taxon>Roseobacteraceae</taxon>
        <taxon>Litoreibacter</taxon>
    </lineage>
</organism>
<proteinExistence type="predicted"/>
<dbReference type="Gene3D" id="3.40.50.1820">
    <property type="entry name" value="alpha/beta hydrolase"/>
    <property type="match status" value="1"/>
</dbReference>
<dbReference type="SUPFAM" id="SSF53474">
    <property type="entry name" value="alpha/beta-Hydrolases"/>
    <property type="match status" value="1"/>
</dbReference>
<sequence length="389" mass="43039">MQNINAILCLFLMLSACSRVVSLVPMPDLAPARDRVVQHVLITTSRVPAEGGPFVFSDARSPQLNFADIDVSIPENREAGTLPLPRRRVDASRDFTATSIEPLDTGQDFIDRVNERIAADPEAQGRILIFIHGYNISFPRAVYRTAQLRHDFDFEAIAVGYSWPSAGRTLQYVYDRDSASFGRSGLVETLDLLAQSNAREIRLVAHSMGSQVAFDALLELAARRRKDVLEMFEAVVFASPDIDVDVFMQDIQILEPLRFPMVVLTNPQDRALNLSRALRGGHARVGQVESVDALLEKGIIVFEVAGRRRGIDPFGHLGFATSPALIELISNTSTDDLLALSQQGKKTELRSNVKNAQGQTDLVLYLPRAEDVPDRPPISPFFQELSDGD</sequence>
<dbReference type="EMBL" id="BLJE01000003">
    <property type="protein sequence ID" value="GFE66016.1"/>
    <property type="molecule type" value="Genomic_DNA"/>
</dbReference>
<dbReference type="Pfam" id="PF05990">
    <property type="entry name" value="DUF900"/>
    <property type="match status" value="1"/>
</dbReference>
<dbReference type="PIRSF" id="PIRSF033909">
    <property type="entry name" value="UCP033909"/>
    <property type="match status" value="1"/>
</dbReference>
<dbReference type="OrthoDB" id="9797755at2"/>
<dbReference type="Proteomes" id="UP000436822">
    <property type="component" value="Unassembled WGS sequence"/>
</dbReference>
<dbReference type="InterPro" id="IPR029058">
    <property type="entry name" value="AB_hydrolase_fold"/>
</dbReference>
<gene>
    <name evidence="2" type="ORF">KIN_30900</name>
</gene>
<accession>A0A6N6JIB6</accession>